<sequence>MIVISFIRIAFIDHALALSKTNVDTQLMIGHVLAVGDESSCRIGTMSAIGFANENRIRSKTERRIGIETENELRTITENERIRINRRLE</sequence>
<dbReference type="EMBL" id="BGZK01000164">
    <property type="protein sequence ID" value="GBP24623.1"/>
    <property type="molecule type" value="Genomic_DNA"/>
</dbReference>
<proteinExistence type="predicted"/>
<feature type="chain" id="PRO_5020038942" evidence="1">
    <location>
        <begin position="18"/>
        <end position="89"/>
    </location>
</feature>
<protein>
    <submittedName>
        <fullName evidence="2">Uncharacterized protein</fullName>
    </submittedName>
</protein>
<evidence type="ECO:0000256" key="1">
    <source>
        <dbReference type="SAM" id="SignalP"/>
    </source>
</evidence>
<keyword evidence="3" id="KW-1185">Reference proteome</keyword>
<keyword evidence="1" id="KW-0732">Signal</keyword>
<evidence type="ECO:0000313" key="2">
    <source>
        <dbReference type="EMBL" id="GBP24623.1"/>
    </source>
</evidence>
<gene>
    <name evidence="2" type="ORF">EVAR_15829_1</name>
</gene>
<evidence type="ECO:0000313" key="3">
    <source>
        <dbReference type="Proteomes" id="UP000299102"/>
    </source>
</evidence>
<organism evidence="2 3">
    <name type="scientific">Eumeta variegata</name>
    <name type="common">Bagworm moth</name>
    <name type="synonym">Eumeta japonica</name>
    <dbReference type="NCBI Taxonomy" id="151549"/>
    <lineage>
        <taxon>Eukaryota</taxon>
        <taxon>Metazoa</taxon>
        <taxon>Ecdysozoa</taxon>
        <taxon>Arthropoda</taxon>
        <taxon>Hexapoda</taxon>
        <taxon>Insecta</taxon>
        <taxon>Pterygota</taxon>
        <taxon>Neoptera</taxon>
        <taxon>Endopterygota</taxon>
        <taxon>Lepidoptera</taxon>
        <taxon>Glossata</taxon>
        <taxon>Ditrysia</taxon>
        <taxon>Tineoidea</taxon>
        <taxon>Psychidae</taxon>
        <taxon>Oiketicinae</taxon>
        <taxon>Eumeta</taxon>
    </lineage>
</organism>
<reference evidence="2 3" key="1">
    <citation type="journal article" date="2019" name="Commun. Biol.">
        <title>The bagworm genome reveals a unique fibroin gene that provides high tensile strength.</title>
        <authorList>
            <person name="Kono N."/>
            <person name="Nakamura H."/>
            <person name="Ohtoshi R."/>
            <person name="Tomita M."/>
            <person name="Numata K."/>
            <person name="Arakawa K."/>
        </authorList>
    </citation>
    <scope>NUCLEOTIDE SEQUENCE [LARGE SCALE GENOMIC DNA]</scope>
</reference>
<accession>A0A4C1UDS2</accession>
<name>A0A4C1UDS2_EUMVA</name>
<feature type="signal peptide" evidence="1">
    <location>
        <begin position="1"/>
        <end position="17"/>
    </location>
</feature>
<comment type="caution">
    <text evidence="2">The sequence shown here is derived from an EMBL/GenBank/DDBJ whole genome shotgun (WGS) entry which is preliminary data.</text>
</comment>
<dbReference type="AlphaFoldDB" id="A0A4C1UDS2"/>
<dbReference type="Proteomes" id="UP000299102">
    <property type="component" value="Unassembled WGS sequence"/>
</dbReference>